<dbReference type="KEGG" id="trs:Terro_3644"/>
<gene>
    <name evidence="1" type="ordered locus">Terro_3644</name>
</gene>
<protein>
    <submittedName>
        <fullName evidence="1">Uncharacterized protein</fullName>
    </submittedName>
</protein>
<name>I3ZKU0_TERRK</name>
<dbReference type="HOGENOM" id="CLU_3174192_0_0_0"/>
<dbReference type="RefSeq" id="WP_014787119.1">
    <property type="nucleotide sequence ID" value="NC_018014.1"/>
</dbReference>
<evidence type="ECO:0000313" key="2">
    <source>
        <dbReference type="Proteomes" id="UP000006056"/>
    </source>
</evidence>
<dbReference type="Proteomes" id="UP000006056">
    <property type="component" value="Chromosome"/>
</dbReference>
<evidence type="ECO:0000313" key="1">
    <source>
        <dbReference type="EMBL" id="AFL89858.1"/>
    </source>
</evidence>
<organism evidence="1 2">
    <name type="scientific">Terriglobus roseus (strain DSM 18391 / NRRL B-41598 / KBS 63)</name>
    <dbReference type="NCBI Taxonomy" id="926566"/>
    <lineage>
        <taxon>Bacteria</taxon>
        <taxon>Pseudomonadati</taxon>
        <taxon>Acidobacteriota</taxon>
        <taxon>Terriglobia</taxon>
        <taxon>Terriglobales</taxon>
        <taxon>Acidobacteriaceae</taxon>
        <taxon>Terriglobus</taxon>
    </lineage>
</organism>
<keyword evidence="2" id="KW-1185">Reference proteome</keyword>
<proteinExistence type="predicted"/>
<dbReference type="EMBL" id="CP003379">
    <property type="protein sequence ID" value="AFL89858.1"/>
    <property type="molecule type" value="Genomic_DNA"/>
</dbReference>
<dbReference type="eggNOG" id="ENOG502ZDA0">
    <property type="taxonomic scope" value="Bacteria"/>
</dbReference>
<accession>I3ZKU0</accession>
<reference evidence="1 2" key="1">
    <citation type="submission" date="2012-06" db="EMBL/GenBank/DDBJ databases">
        <title>Complete genome of Terriglobus roseus DSM 18391.</title>
        <authorList>
            <consortium name="US DOE Joint Genome Institute (JGI-PGF)"/>
            <person name="Lucas S."/>
            <person name="Copeland A."/>
            <person name="Lapidus A."/>
            <person name="Glavina del Rio T."/>
            <person name="Dalin E."/>
            <person name="Tice H."/>
            <person name="Bruce D."/>
            <person name="Goodwin L."/>
            <person name="Pitluck S."/>
            <person name="Peters L."/>
            <person name="Mikhailova N."/>
            <person name="Munk A.C.C."/>
            <person name="Kyrpides N."/>
            <person name="Mavromatis K."/>
            <person name="Ivanova N."/>
            <person name="Brettin T."/>
            <person name="Detter J.C."/>
            <person name="Han C."/>
            <person name="Larimer F."/>
            <person name="Land M."/>
            <person name="Hauser L."/>
            <person name="Markowitz V."/>
            <person name="Cheng J.-F."/>
            <person name="Hugenholtz P."/>
            <person name="Woyke T."/>
            <person name="Wu D."/>
            <person name="Brambilla E."/>
            <person name="Klenk H.-P."/>
            <person name="Eisen J.A."/>
        </authorList>
    </citation>
    <scope>NUCLEOTIDE SEQUENCE [LARGE SCALE GENOMIC DNA]</scope>
    <source>
        <strain evidence="2">DSM 18391 / NRRL B-41598 / KBS 63</strain>
    </source>
</reference>
<dbReference type="AlphaFoldDB" id="I3ZKU0"/>
<sequence>MKSWMLIVGGVCAAAAGWIVLSTKRVQPVEELAHQLENAWADHHTRA</sequence>